<feature type="compositionally biased region" description="Basic residues" evidence="1">
    <location>
        <begin position="154"/>
        <end position="164"/>
    </location>
</feature>
<name>A0AAD5M768_PYTIN</name>
<gene>
    <name evidence="3" type="ORF">P43SY_010035</name>
</gene>
<evidence type="ECO:0000313" key="4">
    <source>
        <dbReference type="Proteomes" id="UP001209570"/>
    </source>
</evidence>
<keyword evidence="2" id="KW-0812">Transmembrane</keyword>
<feature type="compositionally biased region" description="Low complexity" evidence="1">
    <location>
        <begin position="220"/>
        <end position="229"/>
    </location>
</feature>
<dbReference type="Gene3D" id="2.30.30.140">
    <property type="match status" value="1"/>
</dbReference>
<feature type="transmembrane region" description="Helical" evidence="2">
    <location>
        <begin position="895"/>
        <end position="921"/>
    </location>
</feature>
<feature type="compositionally biased region" description="Basic and acidic residues" evidence="1">
    <location>
        <begin position="100"/>
        <end position="119"/>
    </location>
</feature>
<evidence type="ECO:0000313" key="3">
    <source>
        <dbReference type="EMBL" id="KAJ0397051.1"/>
    </source>
</evidence>
<dbReference type="AlphaFoldDB" id="A0AAD5M768"/>
<evidence type="ECO:0000256" key="1">
    <source>
        <dbReference type="SAM" id="MobiDB-lite"/>
    </source>
</evidence>
<accession>A0AAD5M768</accession>
<feature type="transmembrane region" description="Helical" evidence="2">
    <location>
        <begin position="617"/>
        <end position="639"/>
    </location>
</feature>
<organism evidence="3 4">
    <name type="scientific">Pythium insidiosum</name>
    <name type="common">Pythiosis disease agent</name>
    <dbReference type="NCBI Taxonomy" id="114742"/>
    <lineage>
        <taxon>Eukaryota</taxon>
        <taxon>Sar</taxon>
        <taxon>Stramenopiles</taxon>
        <taxon>Oomycota</taxon>
        <taxon>Peronosporomycetes</taxon>
        <taxon>Pythiales</taxon>
        <taxon>Pythiaceae</taxon>
        <taxon>Pythium</taxon>
    </lineage>
</organism>
<feature type="region of interest" description="Disordered" evidence="1">
    <location>
        <begin position="48"/>
        <end position="246"/>
    </location>
</feature>
<feature type="compositionally biased region" description="Basic and acidic residues" evidence="1">
    <location>
        <begin position="230"/>
        <end position="245"/>
    </location>
</feature>
<dbReference type="EMBL" id="JAKCXM010000269">
    <property type="protein sequence ID" value="KAJ0397051.1"/>
    <property type="molecule type" value="Genomic_DNA"/>
</dbReference>
<keyword evidence="2" id="KW-0472">Membrane</keyword>
<evidence type="ECO:0000256" key="2">
    <source>
        <dbReference type="SAM" id="Phobius"/>
    </source>
</evidence>
<feature type="compositionally biased region" description="Low complexity" evidence="1">
    <location>
        <begin position="202"/>
        <end position="212"/>
    </location>
</feature>
<feature type="transmembrane region" description="Helical" evidence="2">
    <location>
        <begin position="824"/>
        <end position="842"/>
    </location>
</feature>
<feature type="compositionally biased region" description="Acidic residues" evidence="1">
    <location>
        <begin position="185"/>
        <end position="201"/>
    </location>
</feature>
<keyword evidence="4" id="KW-1185">Reference proteome</keyword>
<feature type="compositionally biased region" description="Basic and acidic residues" evidence="1">
    <location>
        <begin position="166"/>
        <end position="184"/>
    </location>
</feature>
<proteinExistence type="predicted"/>
<sequence length="1055" mass="116809">MESVAEGERVLFREASEQEWRAGVVKAVRSDGSMDVVDRATRDVVRKVPRQHVKRRPGNDKGTAAGKDAANASWAEGDRVDYATADGEWRRGRIVRRRRDGAAFDVAHESDSDRVDKSVPLKRLRARRSSGAARASDAKEKASEGETEEDAAQQKKKKKTKTKTKATTERAKDKSGRRLGHGDARDEEEEEEEEEEGDADEAAASGSSASGAARRRARSRSTAAATAAGDRLRRGQRVEFSDSKQRVHRGRIFRAREDGACFDIEHDSDSEHVSKRVPAADIRPLKASTRQRTSTARAADPYAVFALNARVYYRLKDDPERKGFVVKVWPREDGDDARFYDVEDEIEGDVVRRVPASRLRPVSWLPSLPAMPTLPALPTLPSLGSWWSSPANLMLRPGAAVRVRLSEEDQERRKADRRSPTSKPRWVDGVLVRLKAKGMCVVRLSGGDEVVVHRRDVRTTLLPSFRPLLPSSLHLQLPTVLSHGLFPVHSAVEVVDPRHEHKVFLGTVLATQDTERTYTIRYDDGRKEKHVAADRVRLSLRRLRIGTEVEMIVEGPCKEVSKLDGEVAWVHRDEKVAVRLLGDGHNDVFAEVSTHALMVDGQPAFSAPLGSTWQELLGVYLNLTLELLAFLWLAFGLLVELSEMFRVLRETAPDRLQDTHAMAALANARRVDPASCAFARNVSTAAGAVVTLAIPEGALDVERTWLSVFLALKLLLLIACAVFSYRLVSSKILALQDNFIDVVEFQQERVLRRHFARVMGGTIVVCYLTLLVLASLLNRLERFCVFRPDTAFRFDSAAMQVDVFSLHAAYATPVDLVYGLSAKSLFNLFRALALFVLIFAFPGGFRQRLLWLAPAIGLTALLSAVGVAALHVFYVVERLEIVFRGALGLTPSVDWALALAFVALWLGASVFRLVAAAGGFWDAQRERQATHRGDVTDELLDQAERGEFGLQAKREALVARVELRQAQLGVCKLSVLRVQRLIVAHVAVLALGIWGSVALRDDVEDPRARSPAASAALTLHLVVSAVWLVLCLAMSALAIGVKRQVPELLTYILDV</sequence>
<feature type="transmembrane region" description="Helical" evidence="2">
    <location>
        <begin position="981"/>
        <end position="999"/>
    </location>
</feature>
<feature type="transmembrane region" description="Helical" evidence="2">
    <location>
        <begin position="755"/>
        <end position="777"/>
    </location>
</feature>
<dbReference type="Proteomes" id="UP001209570">
    <property type="component" value="Unassembled WGS sequence"/>
</dbReference>
<feature type="transmembrane region" description="Helical" evidence="2">
    <location>
        <begin position="706"/>
        <end position="728"/>
    </location>
</feature>
<feature type="transmembrane region" description="Helical" evidence="2">
    <location>
        <begin position="849"/>
        <end position="875"/>
    </location>
</feature>
<feature type="transmembrane region" description="Helical" evidence="2">
    <location>
        <begin position="677"/>
        <end position="694"/>
    </location>
</feature>
<comment type="caution">
    <text evidence="3">The sequence shown here is derived from an EMBL/GenBank/DDBJ whole genome shotgun (WGS) entry which is preliminary data.</text>
</comment>
<evidence type="ECO:0008006" key="5">
    <source>
        <dbReference type="Google" id="ProtNLM"/>
    </source>
</evidence>
<protein>
    <recommendedName>
        <fullName evidence="5">Tudor domain-containing protein</fullName>
    </recommendedName>
</protein>
<reference evidence="3" key="1">
    <citation type="submission" date="2021-12" db="EMBL/GenBank/DDBJ databases">
        <title>Prjna785345.</title>
        <authorList>
            <person name="Rujirawat T."/>
            <person name="Krajaejun T."/>
        </authorList>
    </citation>
    <scope>NUCLEOTIDE SEQUENCE</scope>
    <source>
        <strain evidence="3">Pi057C3</strain>
    </source>
</reference>
<feature type="compositionally biased region" description="Basic and acidic residues" evidence="1">
    <location>
        <begin position="76"/>
        <end position="91"/>
    </location>
</feature>
<keyword evidence="2" id="KW-1133">Transmembrane helix</keyword>
<feature type="transmembrane region" description="Helical" evidence="2">
    <location>
        <begin position="1019"/>
        <end position="1041"/>
    </location>
</feature>